<reference evidence="11 12" key="1">
    <citation type="submission" date="2024-03" db="EMBL/GenBank/DDBJ databases">
        <title>Adaptation during the transition from Ophiocordyceps entomopathogen to insect associate is accompanied by gene loss and intensified selection.</title>
        <authorList>
            <person name="Ward C.M."/>
            <person name="Onetto C.A."/>
            <person name="Borneman A.R."/>
        </authorList>
    </citation>
    <scope>NUCLEOTIDE SEQUENCE [LARGE SCALE GENOMIC DNA]</scope>
    <source>
        <strain evidence="11">AWRI1</strain>
        <tissue evidence="11">Single Adult Female</tissue>
    </source>
</reference>
<dbReference type="InterPro" id="IPR006693">
    <property type="entry name" value="AB_hydrolase_lipase"/>
</dbReference>
<evidence type="ECO:0000256" key="2">
    <source>
        <dbReference type="ARBA" id="ARBA00022729"/>
    </source>
</evidence>
<comment type="similarity">
    <text evidence="1 7">Belongs to the AB hydrolase superfamily. Lipase family.</text>
</comment>
<feature type="transmembrane region" description="Helical" evidence="9">
    <location>
        <begin position="12"/>
        <end position="32"/>
    </location>
</feature>
<keyword evidence="2" id="KW-0732">Signal</keyword>
<dbReference type="PANTHER" id="PTHR11005">
    <property type="entry name" value="LYSOSOMAL ACID LIPASE-RELATED"/>
    <property type="match status" value="1"/>
</dbReference>
<evidence type="ECO:0000256" key="6">
    <source>
        <dbReference type="ARBA" id="ARBA00023180"/>
    </source>
</evidence>
<dbReference type="GO" id="GO:0016788">
    <property type="term" value="F:hydrolase activity, acting on ester bonds"/>
    <property type="evidence" value="ECO:0007669"/>
    <property type="project" value="InterPro"/>
</dbReference>
<evidence type="ECO:0000256" key="4">
    <source>
        <dbReference type="ARBA" id="ARBA00022963"/>
    </source>
</evidence>
<protein>
    <recommendedName>
        <fullName evidence="7">Lipase</fullName>
    </recommendedName>
</protein>
<evidence type="ECO:0000256" key="5">
    <source>
        <dbReference type="ARBA" id="ARBA00023098"/>
    </source>
</evidence>
<feature type="active site" description="Charge relay system" evidence="8">
    <location>
        <position position="353"/>
    </location>
</feature>
<dbReference type="Gene3D" id="3.40.50.1820">
    <property type="entry name" value="alpha/beta hydrolase"/>
    <property type="match status" value="1"/>
</dbReference>
<evidence type="ECO:0000256" key="8">
    <source>
        <dbReference type="PIRSR" id="PIRSR000862-1"/>
    </source>
</evidence>
<keyword evidence="9" id="KW-1133">Transmembrane helix</keyword>
<dbReference type="SUPFAM" id="SSF53474">
    <property type="entry name" value="alpha/beta-Hydrolases"/>
    <property type="match status" value="1"/>
</dbReference>
<evidence type="ECO:0000256" key="7">
    <source>
        <dbReference type="PIRNR" id="PIRNR000862"/>
    </source>
</evidence>
<evidence type="ECO:0000313" key="11">
    <source>
        <dbReference type="EMBL" id="KAK7582254.1"/>
    </source>
</evidence>
<keyword evidence="5" id="KW-0443">Lipid metabolism</keyword>
<dbReference type="InterPro" id="IPR029058">
    <property type="entry name" value="AB_hydrolase_fold"/>
</dbReference>
<comment type="caution">
    <text evidence="11">The sequence shown here is derived from an EMBL/GenBank/DDBJ whole genome shotgun (WGS) entry which is preliminary data.</text>
</comment>
<gene>
    <name evidence="11" type="ORF">V9T40_013699</name>
</gene>
<keyword evidence="12" id="KW-1185">Reference proteome</keyword>
<dbReference type="InterPro" id="IPR025483">
    <property type="entry name" value="Lipase_euk"/>
</dbReference>
<proteinExistence type="inferred from homology"/>
<feature type="active site" description="Charge relay system" evidence="8">
    <location>
        <position position="384"/>
    </location>
</feature>
<evidence type="ECO:0000256" key="9">
    <source>
        <dbReference type="SAM" id="Phobius"/>
    </source>
</evidence>
<keyword evidence="6" id="KW-0325">Glycoprotein</keyword>
<keyword evidence="3 7" id="KW-0378">Hydrolase</keyword>
<evidence type="ECO:0000256" key="3">
    <source>
        <dbReference type="ARBA" id="ARBA00022801"/>
    </source>
</evidence>
<evidence type="ECO:0000313" key="12">
    <source>
        <dbReference type="Proteomes" id="UP001367676"/>
    </source>
</evidence>
<dbReference type="Proteomes" id="UP001367676">
    <property type="component" value="Unassembled WGS sequence"/>
</dbReference>
<name>A0AAN9TSL6_9HEMI</name>
<evidence type="ECO:0000256" key="1">
    <source>
        <dbReference type="ARBA" id="ARBA00010701"/>
    </source>
</evidence>
<dbReference type="AlphaFoldDB" id="A0AAN9TSL6"/>
<dbReference type="FunFam" id="3.40.50.1820:FF:000021">
    <property type="entry name" value="Lipase"/>
    <property type="match status" value="1"/>
</dbReference>
<dbReference type="Pfam" id="PF04083">
    <property type="entry name" value="Abhydro_lipase"/>
    <property type="match status" value="1"/>
</dbReference>
<dbReference type="PIRSF" id="PIRSF000862">
    <property type="entry name" value="Steryl_ester_lip"/>
    <property type="match status" value="1"/>
</dbReference>
<dbReference type="EMBL" id="JBBCAQ010000033">
    <property type="protein sequence ID" value="KAK7582254.1"/>
    <property type="molecule type" value="Genomic_DNA"/>
</dbReference>
<sequence length="422" mass="48229">MKIVASVNDVYPAVPLLFVALIRPCVISALLWPQSEVLQETKFTVPQLIESNNYPVEVHNVTTEDGYILTLHRIPHGRRKERSRKQRPVVFLNHCILCSSAVFILTGPEKALGYILADSGYDVWMGNARGSVYSRKHVRLSTEKSKYWQFSWHEMGVYDLPASIDYILSLTKQRTLYYIGHSMGTTMFYVMASTRPEYNSKIRLMISLSPVAHMGHIKSSIFRMLYGPLGKMMNSAGFYEFIPNGKLITDFGGQLCYDRAITQYICKNILFLIAGYDSQQLNKTTLPIIFSHIPAGTSTNSLIHYGQGVETGDFRMYDWGSTYNIKLYGDKKPPAYKIRKITTPMAVFWAQNDWLSQKEDIEKLTQKLPNIVDMYKVPLPSFNHMDFLFAIDAKDLVYKRVIKLLKKHPVGTTTNNSTTVLR</sequence>
<feature type="transmembrane region" description="Helical" evidence="9">
    <location>
        <begin position="88"/>
        <end position="106"/>
    </location>
</feature>
<keyword evidence="9" id="KW-0472">Membrane</keyword>
<keyword evidence="9" id="KW-0812">Transmembrane</keyword>
<feature type="active site" description="Nucleophile" evidence="8">
    <location>
        <position position="182"/>
    </location>
</feature>
<feature type="domain" description="Partial AB-hydrolase lipase" evidence="10">
    <location>
        <begin position="45"/>
        <end position="106"/>
    </location>
</feature>
<dbReference type="GO" id="GO:0016042">
    <property type="term" value="P:lipid catabolic process"/>
    <property type="evidence" value="ECO:0007669"/>
    <property type="project" value="UniProtKB-KW"/>
</dbReference>
<keyword evidence="4 7" id="KW-0442">Lipid degradation</keyword>
<evidence type="ECO:0000259" key="10">
    <source>
        <dbReference type="Pfam" id="PF04083"/>
    </source>
</evidence>
<organism evidence="11 12">
    <name type="scientific">Parthenolecanium corni</name>
    <dbReference type="NCBI Taxonomy" id="536013"/>
    <lineage>
        <taxon>Eukaryota</taxon>
        <taxon>Metazoa</taxon>
        <taxon>Ecdysozoa</taxon>
        <taxon>Arthropoda</taxon>
        <taxon>Hexapoda</taxon>
        <taxon>Insecta</taxon>
        <taxon>Pterygota</taxon>
        <taxon>Neoptera</taxon>
        <taxon>Paraneoptera</taxon>
        <taxon>Hemiptera</taxon>
        <taxon>Sternorrhyncha</taxon>
        <taxon>Coccoidea</taxon>
        <taxon>Coccidae</taxon>
        <taxon>Parthenolecanium</taxon>
    </lineage>
</organism>
<accession>A0AAN9TSL6</accession>